<name>A0A0F9JY00_9ZZZZ</name>
<proteinExistence type="predicted"/>
<feature type="compositionally biased region" description="Basic residues" evidence="1">
    <location>
        <begin position="129"/>
        <end position="139"/>
    </location>
</feature>
<accession>A0A0F9JY00</accession>
<dbReference type="EMBL" id="LAZR01015064">
    <property type="protein sequence ID" value="KKM14793.1"/>
    <property type="molecule type" value="Genomic_DNA"/>
</dbReference>
<reference evidence="2" key="1">
    <citation type="journal article" date="2015" name="Nature">
        <title>Complex archaea that bridge the gap between prokaryotes and eukaryotes.</title>
        <authorList>
            <person name="Spang A."/>
            <person name="Saw J.H."/>
            <person name="Jorgensen S.L."/>
            <person name="Zaremba-Niedzwiedzka K."/>
            <person name="Martijn J."/>
            <person name="Lind A.E."/>
            <person name="van Eijk R."/>
            <person name="Schleper C."/>
            <person name="Guy L."/>
            <person name="Ettema T.J."/>
        </authorList>
    </citation>
    <scope>NUCLEOTIDE SEQUENCE</scope>
</reference>
<feature type="region of interest" description="Disordered" evidence="1">
    <location>
        <begin position="61"/>
        <end position="139"/>
    </location>
</feature>
<protein>
    <submittedName>
        <fullName evidence="2">Uncharacterized protein</fullName>
    </submittedName>
</protein>
<evidence type="ECO:0000313" key="2">
    <source>
        <dbReference type="EMBL" id="KKM14793.1"/>
    </source>
</evidence>
<sequence>MERGKERADLRTGDLKRLIGELEHHRDILMDEVAKKQGKCEATEKIIKRAYEIILDANKDEQVHEENEARDREKQAIVAERKKAREENDVLNKPRKKKVEKALDGLKNNNRVKETQERARKGRAASAKRNSKKKADKGK</sequence>
<gene>
    <name evidence="2" type="ORF">LCGC14_1702550</name>
</gene>
<organism evidence="2">
    <name type="scientific">marine sediment metagenome</name>
    <dbReference type="NCBI Taxonomy" id="412755"/>
    <lineage>
        <taxon>unclassified sequences</taxon>
        <taxon>metagenomes</taxon>
        <taxon>ecological metagenomes</taxon>
    </lineage>
</organism>
<comment type="caution">
    <text evidence="2">The sequence shown here is derived from an EMBL/GenBank/DDBJ whole genome shotgun (WGS) entry which is preliminary data.</text>
</comment>
<feature type="compositionally biased region" description="Basic and acidic residues" evidence="1">
    <location>
        <begin position="61"/>
        <end position="92"/>
    </location>
</feature>
<evidence type="ECO:0000256" key="1">
    <source>
        <dbReference type="SAM" id="MobiDB-lite"/>
    </source>
</evidence>
<dbReference type="AlphaFoldDB" id="A0A0F9JY00"/>